<accession>A0AAN9ARB2</accession>
<sequence>MTITITRLDFFVITDHGQSPITITEMEISAITVTERSKNANHDHDFKPFGALIIYGCQRAIEDLLQQIRNPSLKTSKNLRKQVRSKTLALGQGVINELYTFSILNYKLGS</sequence>
<dbReference type="Proteomes" id="UP001374579">
    <property type="component" value="Unassembled WGS sequence"/>
</dbReference>
<name>A0AAN9ARB2_9CAEN</name>
<organism evidence="1 2">
    <name type="scientific">Littorina saxatilis</name>
    <dbReference type="NCBI Taxonomy" id="31220"/>
    <lineage>
        <taxon>Eukaryota</taxon>
        <taxon>Metazoa</taxon>
        <taxon>Spiralia</taxon>
        <taxon>Lophotrochozoa</taxon>
        <taxon>Mollusca</taxon>
        <taxon>Gastropoda</taxon>
        <taxon>Caenogastropoda</taxon>
        <taxon>Littorinimorpha</taxon>
        <taxon>Littorinoidea</taxon>
        <taxon>Littorinidae</taxon>
        <taxon>Littorina</taxon>
    </lineage>
</organism>
<evidence type="ECO:0000313" key="2">
    <source>
        <dbReference type="Proteomes" id="UP001374579"/>
    </source>
</evidence>
<keyword evidence="2" id="KW-1185">Reference proteome</keyword>
<reference evidence="1 2" key="1">
    <citation type="submission" date="2024-02" db="EMBL/GenBank/DDBJ databases">
        <title>Chromosome-scale genome assembly of the rough periwinkle Littorina saxatilis.</title>
        <authorList>
            <person name="De Jode A."/>
            <person name="Faria R."/>
            <person name="Formenti G."/>
            <person name="Sims Y."/>
            <person name="Smith T.P."/>
            <person name="Tracey A."/>
            <person name="Wood J.M.D."/>
            <person name="Zagrodzka Z.B."/>
            <person name="Johannesson K."/>
            <person name="Butlin R.K."/>
            <person name="Leder E.H."/>
        </authorList>
    </citation>
    <scope>NUCLEOTIDE SEQUENCE [LARGE SCALE GENOMIC DNA]</scope>
    <source>
        <strain evidence="1">Snail1</strain>
        <tissue evidence="1">Muscle</tissue>
    </source>
</reference>
<comment type="caution">
    <text evidence="1">The sequence shown here is derived from an EMBL/GenBank/DDBJ whole genome shotgun (WGS) entry which is preliminary data.</text>
</comment>
<dbReference type="EMBL" id="JBAMIC010000022">
    <property type="protein sequence ID" value="KAK7091691.1"/>
    <property type="molecule type" value="Genomic_DNA"/>
</dbReference>
<evidence type="ECO:0000313" key="1">
    <source>
        <dbReference type="EMBL" id="KAK7091691.1"/>
    </source>
</evidence>
<gene>
    <name evidence="1" type="ORF">V1264_009345</name>
</gene>
<protein>
    <submittedName>
        <fullName evidence="1">Uncharacterized protein</fullName>
    </submittedName>
</protein>
<proteinExistence type="predicted"/>
<dbReference type="AlphaFoldDB" id="A0AAN9ARB2"/>